<feature type="transmembrane region" description="Helical" evidence="7">
    <location>
        <begin position="237"/>
        <end position="259"/>
    </location>
</feature>
<evidence type="ECO:0000256" key="1">
    <source>
        <dbReference type="ARBA" id="ARBA00004141"/>
    </source>
</evidence>
<keyword evidence="4 7" id="KW-1133">Transmembrane helix</keyword>
<dbReference type="EMBL" id="JAEPRB010000051">
    <property type="protein sequence ID" value="KAG2223970.1"/>
    <property type="molecule type" value="Genomic_DNA"/>
</dbReference>
<gene>
    <name evidence="8" type="ORF">INT45_013427</name>
</gene>
<evidence type="ECO:0000313" key="9">
    <source>
        <dbReference type="Proteomes" id="UP000646827"/>
    </source>
</evidence>
<keyword evidence="5" id="KW-0406">Ion transport</keyword>
<feature type="transmembrane region" description="Helical" evidence="7">
    <location>
        <begin position="279"/>
        <end position="300"/>
    </location>
</feature>
<dbReference type="AlphaFoldDB" id="A0A8H7VKI5"/>
<dbReference type="Pfam" id="PF02386">
    <property type="entry name" value="TrkH"/>
    <property type="match status" value="1"/>
</dbReference>
<evidence type="ECO:0000256" key="4">
    <source>
        <dbReference type="ARBA" id="ARBA00022989"/>
    </source>
</evidence>
<evidence type="ECO:0000256" key="3">
    <source>
        <dbReference type="ARBA" id="ARBA00022692"/>
    </source>
</evidence>
<evidence type="ECO:0000256" key="6">
    <source>
        <dbReference type="ARBA" id="ARBA00023136"/>
    </source>
</evidence>
<organism evidence="8 9">
    <name type="scientific">Circinella minor</name>
    <dbReference type="NCBI Taxonomy" id="1195481"/>
    <lineage>
        <taxon>Eukaryota</taxon>
        <taxon>Fungi</taxon>
        <taxon>Fungi incertae sedis</taxon>
        <taxon>Mucoromycota</taxon>
        <taxon>Mucoromycotina</taxon>
        <taxon>Mucoromycetes</taxon>
        <taxon>Mucorales</taxon>
        <taxon>Lichtheimiaceae</taxon>
        <taxon>Circinella</taxon>
    </lineage>
</organism>
<sequence length="653" mass="74476">MADNHYKMKQEEQHEQQQYHRGVFPTKNHRKAIALHNTIVAEKQKIYEHLQIIRERQDKEKKVDDTCADTYGENNRLNRSRTLSVTTAPTLQRLGSSKTTIAKTTGYNTKPNSIILHHVPSAPAAPQSNIPSAVGSPTTENIEFTSNIDYQRNYAREEFNHDRPYSELLDRIAGSGHTGSPLQDVDDENFIAHAAENERKEINDILSGPILKHELTRKQRYHIGGVEYRAIDFLSKFIPIMYFTTNILFTFAIRIYIAADNYAQEVLKTSNVNGPINPWFFSFYLAFSAYNNLGLIPMSASLEPFVNSPAPILLVSILIIVGNVGYAIVLRFYIWCIYKLLPHSRHMDRETLCYLLHHPRRCYTSMFRSTQTWWLVFVMIAFNVVEVAVFLATNYWLPILDGIPWGSRVLVGYFQGVATRNAGFTAINILRLNPGTLIIYIIAMYVSVYPVGISIRNSNEYQERELGIYSASTRTGNYEEINISKLTRYPSMASVVSRTKKLISMRPSFYVMTQLQRMVTYEILWVALGIFCICIIEAQAIMTPSPITTLTVMYEAVSAFGNVGSSTGYPGVNTSQCGNYRTLSKLVIIVLMYRGRHRGLPSTIDHAVLLPSEKLDEKEMSDHKLREKHGEILAEEKLDYQTVKWRNNAFSLV</sequence>
<dbReference type="PANTHER" id="PTHR31064:SF30">
    <property type="entry name" value="HIGH-AFFINITY POTASSIUM TRANSPORT PROTEIN-RELATED"/>
    <property type="match status" value="1"/>
</dbReference>
<proteinExistence type="predicted"/>
<evidence type="ECO:0000313" key="8">
    <source>
        <dbReference type="EMBL" id="KAG2223970.1"/>
    </source>
</evidence>
<evidence type="ECO:0000256" key="2">
    <source>
        <dbReference type="ARBA" id="ARBA00022448"/>
    </source>
</evidence>
<dbReference type="Proteomes" id="UP000646827">
    <property type="component" value="Unassembled WGS sequence"/>
</dbReference>
<evidence type="ECO:0008006" key="10">
    <source>
        <dbReference type="Google" id="ProtNLM"/>
    </source>
</evidence>
<comment type="caution">
    <text evidence="8">The sequence shown here is derived from an EMBL/GenBank/DDBJ whole genome shotgun (WGS) entry which is preliminary data.</text>
</comment>
<protein>
    <recommendedName>
        <fullName evidence="10">Potassium transport protein</fullName>
    </recommendedName>
</protein>
<dbReference type="OrthoDB" id="9999863at2759"/>
<keyword evidence="3 7" id="KW-0812">Transmembrane</keyword>
<dbReference type="GO" id="GO:0140107">
    <property type="term" value="F:high-affinity potassium ion transmembrane transporter activity"/>
    <property type="evidence" value="ECO:0007669"/>
    <property type="project" value="TreeGrafter"/>
</dbReference>
<feature type="transmembrane region" description="Helical" evidence="7">
    <location>
        <begin position="373"/>
        <end position="397"/>
    </location>
</feature>
<dbReference type="PANTHER" id="PTHR31064">
    <property type="entry name" value="POTASSIUM TRANSPORT PROTEIN DDB_G0292412-RELATED"/>
    <property type="match status" value="1"/>
</dbReference>
<dbReference type="GO" id="GO:1990573">
    <property type="term" value="P:potassium ion import across plasma membrane"/>
    <property type="evidence" value="ECO:0007669"/>
    <property type="project" value="TreeGrafter"/>
</dbReference>
<keyword evidence="9" id="KW-1185">Reference proteome</keyword>
<name>A0A8H7VKI5_9FUNG</name>
<dbReference type="GO" id="GO:0005886">
    <property type="term" value="C:plasma membrane"/>
    <property type="evidence" value="ECO:0007669"/>
    <property type="project" value="TreeGrafter"/>
</dbReference>
<dbReference type="InterPro" id="IPR003445">
    <property type="entry name" value="Cat_transpt"/>
</dbReference>
<feature type="transmembrane region" description="Helical" evidence="7">
    <location>
        <begin position="312"/>
        <end position="334"/>
    </location>
</feature>
<dbReference type="InterPro" id="IPR051143">
    <property type="entry name" value="TrkH_K-transport"/>
</dbReference>
<accession>A0A8H7VKI5</accession>
<keyword evidence="2" id="KW-0813">Transport</keyword>
<dbReference type="GO" id="GO:0030007">
    <property type="term" value="P:intracellular potassium ion homeostasis"/>
    <property type="evidence" value="ECO:0007669"/>
    <property type="project" value="TreeGrafter"/>
</dbReference>
<evidence type="ECO:0000256" key="7">
    <source>
        <dbReference type="SAM" id="Phobius"/>
    </source>
</evidence>
<reference evidence="8 9" key="1">
    <citation type="submission" date="2020-12" db="EMBL/GenBank/DDBJ databases">
        <title>Metabolic potential, ecology and presence of endohyphal bacteria is reflected in genomic diversity of Mucoromycotina.</title>
        <authorList>
            <person name="Muszewska A."/>
            <person name="Okrasinska A."/>
            <person name="Steczkiewicz K."/>
            <person name="Drgas O."/>
            <person name="Orlowska M."/>
            <person name="Perlinska-Lenart U."/>
            <person name="Aleksandrzak-Piekarczyk T."/>
            <person name="Szatraj K."/>
            <person name="Zielenkiewicz U."/>
            <person name="Pilsyk S."/>
            <person name="Malc E."/>
            <person name="Mieczkowski P."/>
            <person name="Kruszewska J.S."/>
            <person name="Biernat P."/>
            <person name="Pawlowska J."/>
        </authorList>
    </citation>
    <scope>NUCLEOTIDE SEQUENCE [LARGE SCALE GENOMIC DNA]</scope>
    <source>
        <strain evidence="8 9">CBS 142.35</strain>
    </source>
</reference>
<comment type="subcellular location">
    <subcellularLocation>
        <location evidence="1">Membrane</location>
        <topology evidence="1">Multi-pass membrane protein</topology>
    </subcellularLocation>
</comment>
<evidence type="ECO:0000256" key="5">
    <source>
        <dbReference type="ARBA" id="ARBA00023065"/>
    </source>
</evidence>
<feature type="transmembrane region" description="Helical" evidence="7">
    <location>
        <begin position="437"/>
        <end position="455"/>
    </location>
</feature>
<keyword evidence="6 7" id="KW-0472">Membrane</keyword>
<feature type="transmembrane region" description="Helical" evidence="7">
    <location>
        <begin position="523"/>
        <end position="542"/>
    </location>
</feature>